<evidence type="ECO:0000313" key="3">
    <source>
        <dbReference type="Proteomes" id="UP000269689"/>
    </source>
</evidence>
<name>A0A3N4VE79_9RHOB</name>
<dbReference type="EMBL" id="RKQK01000001">
    <property type="protein sequence ID" value="RPE71244.1"/>
    <property type="molecule type" value="Genomic_DNA"/>
</dbReference>
<evidence type="ECO:0000256" key="1">
    <source>
        <dbReference type="SAM" id="MobiDB-lite"/>
    </source>
</evidence>
<evidence type="ECO:0000313" key="2">
    <source>
        <dbReference type="EMBL" id="RPE71244.1"/>
    </source>
</evidence>
<proteinExistence type="predicted"/>
<feature type="region of interest" description="Disordered" evidence="1">
    <location>
        <begin position="1"/>
        <end position="32"/>
    </location>
</feature>
<comment type="caution">
    <text evidence="2">The sequence shown here is derived from an EMBL/GenBank/DDBJ whole genome shotgun (WGS) entry which is preliminary data.</text>
</comment>
<protein>
    <submittedName>
        <fullName evidence="2">Uncharacterized protein</fullName>
    </submittedName>
</protein>
<dbReference type="RefSeq" id="WP_123791479.1">
    <property type="nucleotide sequence ID" value="NZ_RKQK01000001.1"/>
</dbReference>
<gene>
    <name evidence="2" type="ORF">EDD53_0359</name>
</gene>
<sequence>MFSKTYHPMDSRHPNNRAKSREMKSRRLSETRSAQYKAVQGGVLNTQSANDIRAMLQDVESAPIVDLHAQKTLKKRLAEPARVQGEKEFWARQPWWLRHGPLSVFMKFGALRAGEQAKGTPVWMQVLALPVAVLLYIALSNSNLDSADINLATANFVNFLVQIVKSVFGLI</sequence>
<reference evidence="2 3" key="1">
    <citation type="submission" date="2018-11" db="EMBL/GenBank/DDBJ databases">
        <title>Genomic Encyclopedia of Type Strains, Phase IV (KMG-IV): sequencing the most valuable type-strain genomes for metagenomic binning, comparative biology and taxonomic classification.</title>
        <authorList>
            <person name="Goeker M."/>
        </authorList>
    </citation>
    <scope>NUCLEOTIDE SEQUENCE [LARGE SCALE GENOMIC DNA]</scope>
    <source>
        <strain evidence="2 3">DSM 104731</strain>
    </source>
</reference>
<dbReference type="AlphaFoldDB" id="A0A3N4VE79"/>
<organism evidence="2 3">
    <name type="scientific">Pacificibacter maritimus</name>
    <dbReference type="NCBI Taxonomy" id="762213"/>
    <lineage>
        <taxon>Bacteria</taxon>
        <taxon>Pseudomonadati</taxon>
        <taxon>Pseudomonadota</taxon>
        <taxon>Alphaproteobacteria</taxon>
        <taxon>Rhodobacterales</taxon>
        <taxon>Roseobacteraceae</taxon>
        <taxon>Pacificibacter</taxon>
    </lineage>
</organism>
<dbReference type="Proteomes" id="UP000269689">
    <property type="component" value="Unassembled WGS sequence"/>
</dbReference>
<keyword evidence="3" id="KW-1185">Reference proteome</keyword>
<feature type="compositionally biased region" description="Basic and acidic residues" evidence="1">
    <location>
        <begin position="7"/>
        <end position="30"/>
    </location>
</feature>
<accession>A0A3N4VE79</accession>